<comment type="subcellular location">
    <subcellularLocation>
        <location evidence="1">Cell membrane</location>
        <topology evidence="1">Multi-pass membrane protein</topology>
    </subcellularLocation>
</comment>
<keyword evidence="4 6" id="KW-1133">Transmembrane helix</keyword>
<accession>A0ABW6G3N4</accession>
<reference evidence="8 9" key="1">
    <citation type="submission" date="2024-09" db="EMBL/GenBank/DDBJ databases">
        <title>The Natural Products Discovery Center: Release of the First 8490 Sequenced Strains for Exploring Actinobacteria Biosynthetic Diversity.</title>
        <authorList>
            <person name="Kalkreuter E."/>
            <person name="Kautsar S.A."/>
            <person name="Yang D."/>
            <person name="Bader C.D."/>
            <person name="Teijaro C.N."/>
            <person name="Fluegel L."/>
            <person name="Davis C.M."/>
            <person name="Simpson J.R."/>
            <person name="Lauterbach L."/>
            <person name="Steele A.D."/>
            <person name="Gui C."/>
            <person name="Meng S."/>
            <person name="Li G."/>
            <person name="Viehrig K."/>
            <person name="Ye F."/>
            <person name="Su P."/>
            <person name="Kiefer A.F."/>
            <person name="Nichols A."/>
            <person name="Cepeda A.J."/>
            <person name="Yan W."/>
            <person name="Fan B."/>
            <person name="Jiang Y."/>
            <person name="Adhikari A."/>
            <person name="Zheng C.-J."/>
            <person name="Schuster L."/>
            <person name="Cowan T.M."/>
            <person name="Smanski M.J."/>
            <person name="Chevrette M.G."/>
            <person name="De Carvalho L.P.S."/>
            <person name="Shen B."/>
        </authorList>
    </citation>
    <scope>NUCLEOTIDE SEQUENCE [LARGE SCALE GENOMIC DNA]</scope>
    <source>
        <strain evidence="8 9">NPDC060353</strain>
    </source>
</reference>
<keyword evidence="2" id="KW-1003">Cell membrane</keyword>
<proteinExistence type="predicted"/>
<dbReference type="Pfam" id="PF06271">
    <property type="entry name" value="RDD"/>
    <property type="match status" value="1"/>
</dbReference>
<name>A0ABW6G3N4_9PSEU</name>
<feature type="transmembrane region" description="Helical" evidence="6">
    <location>
        <begin position="113"/>
        <end position="130"/>
    </location>
</feature>
<evidence type="ECO:0000256" key="4">
    <source>
        <dbReference type="ARBA" id="ARBA00022989"/>
    </source>
</evidence>
<evidence type="ECO:0000313" key="8">
    <source>
        <dbReference type="EMBL" id="MFD6793812.1"/>
    </source>
</evidence>
<dbReference type="PANTHER" id="PTHR36115:SF4">
    <property type="entry name" value="MEMBRANE PROTEIN"/>
    <property type="match status" value="1"/>
</dbReference>
<evidence type="ECO:0000256" key="1">
    <source>
        <dbReference type="ARBA" id="ARBA00004651"/>
    </source>
</evidence>
<gene>
    <name evidence="8" type="ORF">ACFWGY_10785</name>
</gene>
<keyword evidence="5 6" id="KW-0472">Membrane</keyword>
<evidence type="ECO:0000259" key="7">
    <source>
        <dbReference type="Pfam" id="PF06271"/>
    </source>
</evidence>
<dbReference type="InterPro" id="IPR051791">
    <property type="entry name" value="Pra-immunoreactive"/>
</dbReference>
<evidence type="ECO:0000256" key="5">
    <source>
        <dbReference type="ARBA" id="ARBA00023136"/>
    </source>
</evidence>
<comment type="caution">
    <text evidence="8">The sequence shown here is derived from an EMBL/GenBank/DDBJ whole genome shotgun (WGS) entry which is preliminary data.</text>
</comment>
<dbReference type="InterPro" id="IPR010432">
    <property type="entry name" value="RDD"/>
</dbReference>
<dbReference type="Proteomes" id="UP001598673">
    <property type="component" value="Unassembled WGS sequence"/>
</dbReference>
<dbReference type="RefSeq" id="WP_258936024.1">
    <property type="nucleotide sequence ID" value="NZ_JANBBF010000008.1"/>
</dbReference>
<evidence type="ECO:0000256" key="2">
    <source>
        <dbReference type="ARBA" id="ARBA00022475"/>
    </source>
</evidence>
<sequence>MELGPLLHRFLARLLDLLIVGAVAGAVLVPLAIIFGRDHGFLGTGEMLRGGYAVLLPLVLMVYEAIGLAKRGRTVGKKIMGLRVVTRSSSTTGAGLVAGPAIGRAFLTSGLGVLNILLYVGSLLLLLFWLSPVFDTLGRRGWHDAHAKTYVISTKPTY</sequence>
<evidence type="ECO:0000256" key="3">
    <source>
        <dbReference type="ARBA" id="ARBA00022692"/>
    </source>
</evidence>
<dbReference type="PANTHER" id="PTHR36115">
    <property type="entry name" value="PROLINE-RICH ANTIGEN HOMOLOG-RELATED"/>
    <property type="match status" value="1"/>
</dbReference>
<evidence type="ECO:0000313" key="9">
    <source>
        <dbReference type="Proteomes" id="UP001598673"/>
    </source>
</evidence>
<feature type="transmembrane region" description="Helical" evidence="6">
    <location>
        <begin position="12"/>
        <end position="35"/>
    </location>
</feature>
<keyword evidence="3 6" id="KW-0812">Transmembrane</keyword>
<keyword evidence="9" id="KW-1185">Reference proteome</keyword>
<dbReference type="EMBL" id="JBHXCV010000005">
    <property type="protein sequence ID" value="MFD6793812.1"/>
    <property type="molecule type" value="Genomic_DNA"/>
</dbReference>
<protein>
    <submittedName>
        <fullName evidence="8">RDD family protein</fullName>
    </submittedName>
</protein>
<feature type="transmembrane region" description="Helical" evidence="6">
    <location>
        <begin position="47"/>
        <end position="69"/>
    </location>
</feature>
<evidence type="ECO:0000256" key="6">
    <source>
        <dbReference type="SAM" id="Phobius"/>
    </source>
</evidence>
<feature type="domain" description="RDD" evidence="7">
    <location>
        <begin position="5"/>
        <end position="147"/>
    </location>
</feature>
<organism evidence="8 9">
    <name type="scientific">Prauserella salsuginis</name>
    <dbReference type="NCBI Taxonomy" id="387889"/>
    <lineage>
        <taxon>Bacteria</taxon>
        <taxon>Bacillati</taxon>
        <taxon>Actinomycetota</taxon>
        <taxon>Actinomycetes</taxon>
        <taxon>Pseudonocardiales</taxon>
        <taxon>Pseudonocardiaceae</taxon>
        <taxon>Prauserella</taxon>
        <taxon>Prauserella salsuginis group</taxon>
    </lineage>
</organism>